<protein>
    <recommendedName>
        <fullName evidence="2">Integrase catalytic domain-containing protein</fullName>
    </recommendedName>
</protein>
<dbReference type="GO" id="GO:0005634">
    <property type="term" value="C:nucleus"/>
    <property type="evidence" value="ECO:0007669"/>
    <property type="project" value="UniProtKB-ARBA"/>
</dbReference>
<evidence type="ECO:0000256" key="1">
    <source>
        <dbReference type="ARBA" id="ARBA00022884"/>
    </source>
</evidence>
<dbReference type="InterPro" id="IPR001584">
    <property type="entry name" value="Integrase_cat-core"/>
</dbReference>
<evidence type="ECO:0000313" key="4">
    <source>
        <dbReference type="Proteomes" id="UP000765509"/>
    </source>
</evidence>
<keyword evidence="1" id="KW-0694">RNA-binding</keyword>
<dbReference type="AlphaFoldDB" id="A0A9Q3GXB3"/>
<dbReference type="Gene3D" id="3.30.420.10">
    <property type="entry name" value="Ribonuclease H-like superfamily/Ribonuclease H"/>
    <property type="match status" value="1"/>
</dbReference>
<dbReference type="Proteomes" id="UP000765509">
    <property type="component" value="Unassembled WGS sequence"/>
</dbReference>
<sequence length="107" mass="12609">MDWVTGTVPWGKKNCNACLVIVDSFSKSVRHLPFHKEDTSIETALLFWNNIIETCEVPKIIRIDRDPKFTSEFWTNHYFILGTKLSFPSTYHPQTDRMVKRMIQTMK</sequence>
<dbReference type="InterPro" id="IPR036397">
    <property type="entry name" value="RNaseH_sf"/>
</dbReference>
<dbReference type="EMBL" id="AVOT02006986">
    <property type="protein sequence ID" value="MBW0482922.1"/>
    <property type="molecule type" value="Genomic_DNA"/>
</dbReference>
<organism evidence="3 4">
    <name type="scientific">Austropuccinia psidii MF-1</name>
    <dbReference type="NCBI Taxonomy" id="1389203"/>
    <lineage>
        <taxon>Eukaryota</taxon>
        <taxon>Fungi</taxon>
        <taxon>Dikarya</taxon>
        <taxon>Basidiomycota</taxon>
        <taxon>Pucciniomycotina</taxon>
        <taxon>Pucciniomycetes</taxon>
        <taxon>Pucciniales</taxon>
        <taxon>Sphaerophragmiaceae</taxon>
        <taxon>Austropuccinia</taxon>
    </lineage>
</organism>
<dbReference type="PANTHER" id="PTHR35046:SF9">
    <property type="entry name" value="RNA-DIRECTED DNA POLYMERASE"/>
    <property type="match status" value="1"/>
</dbReference>
<proteinExistence type="predicted"/>
<accession>A0A9Q3GXB3</accession>
<dbReference type="GO" id="GO:0015074">
    <property type="term" value="P:DNA integration"/>
    <property type="evidence" value="ECO:0007669"/>
    <property type="project" value="InterPro"/>
</dbReference>
<dbReference type="SUPFAM" id="SSF53098">
    <property type="entry name" value="Ribonuclease H-like"/>
    <property type="match status" value="1"/>
</dbReference>
<evidence type="ECO:0000313" key="3">
    <source>
        <dbReference type="EMBL" id="MBW0482922.1"/>
    </source>
</evidence>
<dbReference type="InterPro" id="IPR012337">
    <property type="entry name" value="RNaseH-like_sf"/>
</dbReference>
<dbReference type="OrthoDB" id="2273864at2759"/>
<feature type="domain" description="Integrase catalytic" evidence="2">
    <location>
        <begin position="1"/>
        <end position="107"/>
    </location>
</feature>
<keyword evidence="4" id="KW-1185">Reference proteome</keyword>
<evidence type="ECO:0000259" key="2">
    <source>
        <dbReference type="PROSITE" id="PS50994"/>
    </source>
</evidence>
<comment type="caution">
    <text evidence="3">The sequence shown here is derived from an EMBL/GenBank/DDBJ whole genome shotgun (WGS) entry which is preliminary data.</text>
</comment>
<name>A0A9Q3GXB3_9BASI</name>
<dbReference type="PROSITE" id="PS50994">
    <property type="entry name" value="INTEGRASE"/>
    <property type="match status" value="1"/>
</dbReference>
<gene>
    <name evidence="3" type="ORF">O181_022637</name>
</gene>
<dbReference type="PANTHER" id="PTHR35046">
    <property type="entry name" value="ZINC KNUCKLE (CCHC-TYPE) FAMILY PROTEIN"/>
    <property type="match status" value="1"/>
</dbReference>
<reference evidence="3" key="1">
    <citation type="submission" date="2021-03" db="EMBL/GenBank/DDBJ databases">
        <title>Draft genome sequence of rust myrtle Austropuccinia psidii MF-1, a brazilian biotype.</title>
        <authorList>
            <person name="Quecine M.C."/>
            <person name="Pachon D.M.R."/>
            <person name="Bonatelli M.L."/>
            <person name="Correr F.H."/>
            <person name="Franceschini L.M."/>
            <person name="Leite T.F."/>
            <person name="Margarido G.R.A."/>
            <person name="Almeida C.A."/>
            <person name="Ferrarezi J.A."/>
            <person name="Labate C.A."/>
        </authorList>
    </citation>
    <scope>NUCLEOTIDE SEQUENCE</scope>
    <source>
        <strain evidence="3">MF-1</strain>
    </source>
</reference>
<dbReference type="GO" id="GO:0003723">
    <property type="term" value="F:RNA binding"/>
    <property type="evidence" value="ECO:0007669"/>
    <property type="project" value="UniProtKB-KW"/>
</dbReference>